<dbReference type="GO" id="GO:0003697">
    <property type="term" value="F:single-stranded DNA binding"/>
    <property type="evidence" value="ECO:0007669"/>
    <property type="project" value="UniProtKB-UniRule"/>
</dbReference>
<dbReference type="InterPro" id="IPR003034">
    <property type="entry name" value="SAP_dom"/>
</dbReference>
<dbReference type="GO" id="GO:0061630">
    <property type="term" value="F:ubiquitin protein ligase activity"/>
    <property type="evidence" value="ECO:0007669"/>
    <property type="project" value="UniProtKB-UniRule"/>
</dbReference>
<comment type="caution">
    <text evidence="20">The sequence shown here is derived from an EMBL/GenBank/DDBJ whole genome shotgun (WGS) entry which is preliminary data.</text>
</comment>
<dbReference type="Gene3D" id="3.30.160.60">
    <property type="entry name" value="Classic Zinc Finger"/>
    <property type="match status" value="1"/>
</dbReference>
<comment type="subcellular location">
    <subcellularLocation>
        <location evidence="2 17">Nucleus</location>
    </subcellularLocation>
</comment>
<keyword evidence="7 17" id="KW-0808">Transferase</keyword>
<dbReference type="Pfam" id="PF00097">
    <property type="entry name" value="zf-C3HC4"/>
    <property type="match status" value="1"/>
</dbReference>
<dbReference type="GO" id="GO:0005634">
    <property type="term" value="C:nucleus"/>
    <property type="evidence" value="ECO:0007669"/>
    <property type="project" value="UniProtKB-SubCell"/>
</dbReference>
<dbReference type="GO" id="GO:0006281">
    <property type="term" value="P:DNA repair"/>
    <property type="evidence" value="ECO:0007669"/>
    <property type="project" value="UniProtKB-KW"/>
</dbReference>
<feature type="domain" description="RING-type" evidence="18">
    <location>
        <begin position="26"/>
        <end position="65"/>
    </location>
</feature>
<evidence type="ECO:0000256" key="1">
    <source>
        <dbReference type="ARBA" id="ARBA00000900"/>
    </source>
</evidence>
<evidence type="ECO:0000256" key="2">
    <source>
        <dbReference type="ARBA" id="ARBA00004123"/>
    </source>
</evidence>
<organism evidence="20 21">
    <name type="scientific">Hanseniaspora opuntiae</name>
    <dbReference type="NCBI Taxonomy" id="211096"/>
    <lineage>
        <taxon>Eukaryota</taxon>
        <taxon>Fungi</taxon>
        <taxon>Dikarya</taxon>
        <taxon>Ascomycota</taxon>
        <taxon>Saccharomycotina</taxon>
        <taxon>Saccharomycetes</taxon>
        <taxon>Saccharomycodales</taxon>
        <taxon>Saccharomycodaceae</taxon>
        <taxon>Hanseniaspora</taxon>
    </lineage>
</organism>
<evidence type="ECO:0000256" key="8">
    <source>
        <dbReference type="ARBA" id="ARBA00022723"/>
    </source>
</evidence>
<dbReference type="OrthoDB" id="9049620at2759"/>
<sequence>MADIPVMKSKKFSIPILKDFDALLHCNICKDILNVPVLTPCNHTYCSRCIREYLRNCNEKNCPLCLNSLNESSLRTELLLNEICKCYKNEINEIFLSLTRKDITVETTTDEVKAVEEKKQPTPFSIFKPSFQKTSTINKKTKKSSNSIIDMLSKKKKQKIENDDNESKCPICNQGFPLKFLQEQHIDKCLEKTKKPEKTEIIDLLDDQSNQMNSKSSACEEVYIDDDASITIDETKENEYIKSYLQSALKSNHINDAYVPLPKLQLHDISTSALKQNLSRYNLNTQGQKYNLIQRWKQWDVLYTSNFVDNPSPKDIKELQLELNKWDILNNKPIIVTSNSNGSGSNDTHKATDVYSMFDHKRIDIKDDKFSRHQWELRNKKHYKKLIITAKRNSLKQRQDDGISVKKSL</sequence>
<dbReference type="PROSITE" id="PS00518">
    <property type="entry name" value="ZF_RING_1"/>
    <property type="match status" value="1"/>
</dbReference>
<accession>A0A1E5R6B3</accession>
<dbReference type="Gene3D" id="3.30.40.10">
    <property type="entry name" value="Zinc/RING finger domain, C3HC4 (zinc finger)"/>
    <property type="match status" value="1"/>
</dbReference>
<comment type="pathway">
    <text evidence="3 17">Protein modification; protein ubiquitination.</text>
</comment>
<dbReference type="InterPro" id="IPR018957">
    <property type="entry name" value="Znf_C3HC4_RING-type"/>
</dbReference>
<evidence type="ECO:0000259" key="19">
    <source>
        <dbReference type="PROSITE" id="PS50800"/>
    </source>
</evidence>
<comment type="subunit">
    <text evidence="17">Interacts with E2 UBC2, forming a complex with ubiquitin ligase activity.</text>
</comment>
<evidence type="ECO:0000259" key="18">
    <source>
        <dbReference type="PROSITE" id="PS50089"/>
    </source>
</evidence>
<dbReference type="SMART" id="SM00184">
    <property type="entry name" value="RING"/>
    <property type="match status" value="1"/>
</dbReference>
<dbReference type="InterPro" id="IPR001841">
    <property type="entry name" value="Znf_RING"/>
</dbReference>
<evidence type="ECO:0000256" key="9">
    <source>
        <dbReference type="ARBA" id="ARBA00022763"/>
    </source>
</evidence>
<evidence type="ECO:0000256" key="13">
    <source>
        <dbReference type="ARBA" id="ARBA00023125"/>
    </source>
</evidence>
<keyword evidence="15 17" id="KW-0539">Nucleus</keyword>
<keyword evidence="8 17" id="KW-0479">Metal-binding</keyword>
<dbReference type="GO" id="GO:0006301">
    <property type="term" value="P:DNA damage tolerance"/>
    <property type="evidence" value="ECO:0007669"/>
    <property type="project" value="InterPro"/>
</dbReference>
<proteinExistence type="inferred from homology"/>
<dbReference type="InterPro" id="IPR004580">
    <property type="entry name" value="Rad18_fungi"/>
</dbReference>
<evidence type="ECO:0000256" key="6">
    <source>
        <dbReference type="ARBA" id="ARBA00015551"/>
    </source>
</evidence>
<keyword evidence="13 17" id="KW-0238">DNA-binding</keyword>
<dbReference type="PROSITE" id="PS50089">
    <property type="entry name" value="ZF_RING_2"/>
    <property type="match status" value="1"/>
</dbReference>
<evidence type="ECO:0000313" key="20">
    <source>
        <dbReference type="EMBL" id="OEJ82408.1"/>
    </source>
</evidence>
<keyword evidence="10 16" id="KW-0863">Zinc-finger</keyword>
<dbReference type="GO" id="GO:0008270">
    <property type="term" value="F:zinc ion binding"/>
    <property type="evidence" value="ECO:0007669"/>
    <property type="project" value="UniProtKB-KW"/>
</dbReference>
<evidence type="ECO:0000256" key="7">
    <source>
        <dbReference type="ARBA" id="ARBA00022679"/>
    </source>
</evidence>
<dbReference type="Proteomes" id="UP000095605">
    <property type="component" value="Unassembled WGS sequence"/>
</dbReference>
<dbReference type="EMBL" id="LPNL01000008">
    <property type="protein sequence ID" value="OEJ82408.1"/>
    <property type="molecule type" value="Genomic_DNA"/>
</dbReference>
<dbReference type="PANTHER" id="PTHR14134:SF2">
    <property type="entry name" value="E3 UBIQUITIN-PROTEIN LIGASE RAD18"/>
    <property type="match status" value="1"/>
</dbReference>
<evidence type="ECO:0000256" key="12">
    <source>
        <dbReference type="ARBA" id="ARBA00022833"/>
    </source>
</evidence>
<comment type="function">
    <text evidence="17">E3 RING-finger protein, member of the UBC2/RAD6 epistasis group. Associates to the E2 ubiquitin conjugating enzyme UBC2/RAD6 to form the UBC2-RAD18 ubiquitin ligase complex involved in postreplicative repair (PRR) of damaged DNA.</text>
</comment>
<dbReference type="GO" id="GO:0097505">
    <property type="term" value="C:Rad6-Rad18 complex"/>
    <property type="evidence" value="ECO:0007669"/>
    <property type="project" value="TreeGrafter"/>
</dbReference>
<evidence type="ECO:0000256" key="11">
    <source>
        <dbReference type="ARBA" id="ARBA00022786"/>
    </source>
</evidence>
<reference evidence="21" key="1">
    <citation type="journal article" date="2016" name="Genome Announc.">
        <title>Genome sequences of three species of Hanseniaspora isolated from spontaneous wine fermentations.</title>
        <authorList>
            <person name="Sternes P.R."/>
            <person name="Lee D."/>
            <person name="Kutyna D.R."/>
            <person name="Borneman A.R."/>
        </authorList>
    </citation>
    <scope>NUCLEOTIDE SEQUENCE [LARGE SCALE GENOMIC DNA]</scope>
    <source>
        <strain evidence="21">AWRI3578</strain>
    </source>
</reference>
<evidence type="ECO:0000256" key="3">
    <source>
        <dbReference type="ARBA" id="ARBA00004906"/>
    </source>
</evidence>
<dbReference type="AlphaFoldDB" id="A0A1E5R6B3"/>
<keyword evidence="21" id="KW-1185">Reference proteome</keyword>
<keyword evidence="9 17" id="KW-0227">DNA damage</keyword>
<dbReference type="UniPathway" id="UPA00143"/>
<keyword evidence="11 17" id="KW-0833">Ubl conjugation pathway</keyword>
<gene>
    <name evidence="20" type="ORF">AWRI3578_g3469</name>
</gene>
<dbReference type="InterPro" id="IPR039577">
    <property type="entry name" value="Rad18"/>
</dbReference>
<feature type="domain" description="SAP" evidence="19">
    <location>
        <begin position="266"/>
        <end position="300"/>
    </location>
</feature>
<dbReference type="InterPro" id="IPR013083">
    <property type="entry name" value="Znf_RING/FYVE/PHD"/>
</dbReference>
<dbReference type="InterPro" id="IPR017907">
    <property type="entry name" value="Znf_RING_CS"/>
</dbReference>
<comment type="catalytic activity">
    <reaction evidence="1 17">
        <text>S-ubiquitinyl-[E2 ubiquitin-conjugating enzyme]-L-cysteine + [acceptor protein]-L-lysine = [E2 ubiquitin-conjugating enzyme]-L-cysteine + N(6)-ubiquitinyl-[acceptor protein]-L-lysine.</text>
        <dbReference type="EC" id="2.3.2.27"/>
    </reaction>
</comment>
<dbReference type="FunFam" id="3.30.40.10:FF:000172">
    <property type="entry name" value="E3 ubiquitin-protein ligase RAD18"/>
    <property type="match status" value="1"/>
</dbReference>
<dbReference type="SUPFAM" id="SSF57850">
    <property type="entry name" value="RING/U-box"/>
    <property type="match status" value="1"/>
</dbReference>
<evidence type="ECO:0000256" key="17">
    <source>
        <dbReference type="RuleBase" id="RU368093"/>
    </source>
</evidence>
<name>A0A1E5R6B3_9ASCO</name>
<comment type="similarity">
    <text evidence="4 17">Belongs to the RAD18 family.</text>
</comment>
<evidence type="ECO:0000256" key="5">
    <source>
        <dbReference type="ARBA" id="ARBA00012483"/>
    </source>
</evidence>
<keyword evidence="12 17" id="KW-0862">Zinc</keyword>
<evidence type="ECO:0000313" key="21">
    <source>
        <dbReference type="Proteomes" id="UP000095605"/>
    </source>
</evidence>
<keyword evidence="14 17" id="KW-0234">DNA repair</keyword>
<dbReference type="GO" id="GO:0006513">
    <property type="term" value="P:protein monoubiquitination"/>
    <property type="evidence" value="ECO:0007669"/>
    <property type="project" value="InterPro"/>
</dbReference>
<evidence type="ECO:0000256" key="4">
    <source>
        <dbReference type="ARBA" id="ARBA00009506"/>
    </source>
</evidence>
<evidence type="ECO:0000256" key="15">
    <source>
        <dbReference type="ARBA" id="ARBA00023242"/>
    </source>
</evidence>
<evidence type="ECO:0000256" key="16">
    <source>
        <dbReference type="PROSITE-ProRule" id="PRU00175"/>
    </source>
</evidence>
<protein>
    <recommendedName>
        <fullName evidence="6 17">Postreplication repair E3 ubiquitin-protein ligase RAD18</fullName>
        <ecNumber evidence="5 17">2.3.2.27</ecNumber>
    </recommendedName>
    <alternativeName>
        <fullName evidence="17">RING-type E3 ubiquitin transferase RAD18</fullName>
    </alternativeName>
</protein>
<dbReference type="EC" id="2.3.2.27" evidence="5 17"/>
<evidence type="ECO:0000256" key="10">
    <source>
        <dbReference type="ARBA" id="ARBA00022771"/>
    </source>
</evidence>
<evidence type="ECO:0000256" key="14">
    <source>
        <dbReference type="ARBA" id="ARBA00023204"/>
    </source>
</evidence>
<dbReference type="NCBIfam" id="TIGR00599">
    <property type="entry name" value="rad18"/>
    <property type="match status" value="1"/>
</dbReference>
<dbReference type="PROSITE" id="PS50800">
    <property type="entry name" value="SAP"/>
    <property type="match status" value="1"/>
</dbReference>
<dbReference type="PANTHER" id="PTHR14134">
    <property type="entry name" value="E3 UBIQUITIN-PROTEIN LIGASE RAD18"/>
    <property type="match status" value="1"/>
</dbReference>